<feature type="region of interest" description="Disordered" evidence="1">
    <location>
        <begin position="1"/>
        <end position="23"/>
    </location>
</feature>
<feature type="transmembrane region" description="Helical" evidence="2">
    <location>
        <begin position="205"/>
        <end position="223"/>
    </location>
</feature>
<dbReference type="Pfam" id="PF14087">
    <property type="entry name" value="DUF4267"/>
    <property type="match status" value="1"/>
</dbReference>
<evidence type="ECO:0000256" key="1">
    <source>
        <dbReference type="SAM" id="MobiDB-lite"/>
    </source>
</evidence>
<dbReference type="Proteomes" id="UP000736335">
    <property type="component" value="Unassembled WGS sequence"/>
</dbReference>
<comment type="caution">
    <text evidence="4">The sequence shown here is derived from an EMBL/GenBank/DDBJ whole genome shotgun (WGS) entry which is preliminary data.</text>
</comment>
<proteinExistence type="predicted"/>
<feature type="compositionally biased region" description="Low complexity" evidence="1">
    <location>
        <begin position="1"/>
        <end position="15"/>
    </location>
</feature>
<feature type="transmembrane region" description="Helical" evidence="2">
    <location>
        <begin position="178"/>
        <end position="199"/>
    </location>
</feature>
<sequence length="226" mass="24131">MSSPTASMTSTTPPTGNTVQQQQRVAPEECITCRIIGTGALAGVGFYALQMSRPKAPGASTLKCPFAKGLRSGLKSTQTTTITPTKPSGRRSLINMTISHSPYLRIAASAVATIFIGFGFNAILRPENALTFFEWEPPTSASAKTLVDNLILLYGVRDIFMGVVINIAAYFGDRKALGWILIASSGVAFADGVICWNQGKGEWNHWSYAPMLVGLGSLLLGTLDRV</sequence>
<evidence type="ECO:0000259" key="3">
    <source>
        <dbReference type="Pfam" id="PF15055"/>
    </source>
</evidence>
<dbReference type="OrthoDB" id="5216128at2759"/>
<name>A0A9P6H9X8_9AGAM</name>
<accession>A0A9P6H9X8</accession>
<evidence type="ECO:0000256" key="2">
    <source>
        <dbReference type="SAM" id="Phobius"/>
    </source>
</evidence>
<organism evidence="4 5">
    <name type="scientific">Thelephora terrestris</name>
    <dbReference type="NCBI Taxonomy" id="56493"/>
    <lineage>
        <taxon>Eukaryota</taxon>
        <taxon>Fungi</taxon>
        <taxon>Dikarya</taxon>
        <taxon>Basidiomycota</taxon>
        <taxon>Agaricomycotina</taxon>
        <taxon>Agaricomycetes</taxon>
        <taxon>Thelephorales</taxon>
        <taxon>Thelephoraceae</taxon>
        <taxon>Thelephora</taxon>
    </lineage>
</organism>
<dbReference type="InterPro" id="IPR028036">
    <property type="entry name" value="DMAC1-like_dom"/>
</dbReference>
<keyword evidence="2" id="KW-1133">Transmembrane helix</keyword>
<keyword evidence="2" id="KW-0812">Transmembrane</keyword>
<protein>
    <recommendedName>
        <fullName evidence="3">Distal membrane-arm assembly complex protein 1-like domain-containing protein</fullName>
    </recommendedName>
</protein>
<gene>
    <name evidence="4" type="ORF">BJ322DRAFT_1213340</name>
</gene>
<feature type="domain" description="Distal membrane-arm assembly complex protein 1-like" evidence="3">
    <location>
        <begin position="30"/>
        <end position="55"/>
    </location>
</feature>
<evidence type="ECO:0000313" key="5">
    <source>
        <dbReference type="Proteomes" id="UP000736335"/>
    </source>
</evidence>
<dbReference type="AlphaFoldDB" id="A0A9P6H9X8"/>
<feature type="transmembrane region" description="Helical" evidence="2">
    <location>
        <begin position="103"/>
        <end position="124"/>
    </location>
</feature>
<reference evidence="4" key="2">
    <citation type="submission" date="2020-11" db="EMBL/GenBank/DDBJ databases">
        <authorList>
            <consortium name="DOE Joint Genome Institute"/>
            <person name="Kuo A."/>
            <person name="Miyauchi S."/>
            <person name="Kiss E."/>
            <person name="Drula E."/>
            <person name="Kohler A."/>
            <person name="Sanchez-Garcia M."/>
            <person name="Andreopoulos B."/>
            <person name="Barry K.W."/>
            <person name="Bonito G."/>
            <person name="Buee M."/>
            <person name="Carver A."/>
            <person name="Chen C."/>
            <person name="Cichocki N."/>
            <person name="Clum A."/>
            <person name="Culley D."/>
            <person name="Crous P.W."/>
            <person name="Fauchery L."/>
            <person name="Girlanda M."/>
            <person name="Hayes R."/>
            <person name="Keri Z."/>
            <person name="Labutti K."/>
            <person name="Lipzen A."/>
            <person name="Lombard V."/>
            <person name="Magnuson J."/>
            <person name="Maillard F."/>
            <person name="Morin E."/>
            <person name="Murat C."/>
            <person name="Nolan M."/>
            <person name="Ohm R."/>
            <person name="Pangilinan J."/>
            <person name="Pereira M."/>
            <person name="Perotto S."/>
            <person name="Peter M."/>
            <person name="Riley R."/>
            <person name="Sitrit Y."/>
            <person name="Stielow B."/>
            <person name="Szollosi G."/>
            <person name="Zifcakova L."/>
            <person name="Stursova M."/>
            <person name="Spatafora J.W."/>
            <person name="Tedersoo L."/>
            <person name="Vaario L.-M."/>
            <person name="Yamada A."/>
            <person name="Yan M."/>
            <person name="Wang P."/>
            <person name="Xu J."/>
            <person name="Bruns T."/>
            <person name="Baldrian P."/>
            <person name="Vilgalys R."/>
            <person name="Henrissat B."/>
            <person name="Grigoriev I.V."/>
            <person name="Hibbett D."/>
            <person name="Nagy L.G."/>
            <person name="Martin F.M."/>
        </authorList>
    </citation>
    <scope>NUCLEOTIDE SEQUENCE</scope>
    <source>
        <strain evidence="4">UH-Tt-Lm1</strain>
    </source>
</reference>
<feature type="transmembrane region" description="Helical" evidence="2">
    <location>
        <begin position="151"/>
        <end position="171"/>
    </location>
</feature>
<keyword evidence="2" id="KW-0472">Membrane</keyword>
<evidence type="ECO:0000313" key="4">
    <source>
        <dbReference type="EMBL" id="KAF9781325.1"/>
    </source>
</evidence>
<reference evidence="4" key="1">
    <citation type="journal article" date="2020" name="Nat. Commun.">
        <title>Large-scale genome sequencing of mycorrhizal fungi provides insights into the early evolution of symbiotic traits.</title>
        <authorList>
            <person name="Miyauchi S."/>
            <person name="Kiss E."/>
            <person name="Kuo A."/>
            <person name="Drula E."/>
            <person name="Kohler A."/>
            <person name="Sanchez-Garcia M."/>
            <person name="Morin E."/>
            <person name="Andreopoulos B."/>
            <person name="Barry K.W."/>
            <person name="Bonito G."/>
            <person name="Buee M."/>
            <person name="Carver A."/>
            <person name="Chen C."/>
            <person name="Cichocki N."/>
            <person name="Clum A."/>
            <person name="Culley D."/>
            <person name="Crous P.W."/>
            <person name="Fauchery L."/>
            <person name="Girlanda M."/>
            <person name="Hayes R.D."/>
            <person name="Keri Z."/>
            <person name="LaButti K."/>
            <person name="Lipzen A."/>
            <person name="Lombard V."/>
            <person name="Magnuson J."/>
            <person name="Maillard F."/>
            <person name="Murat C."/>
            <person name="Nolan M."/>
            <person name="Ohm R.A."/>
            <person name="Pangilinan J."/>
            <person name="Pereira M.F."/>
            <person name="Perotto S."/>
            <person name="Peter M."/>
            <person name="Pfister S."/>
            <person name="Riley R."/>
            <person name="Sitrit Y."/>
            <person name="Stielow J.B."/>
            <person name="Szollosi G."/>
            <person name="Zifcakova L."/>
            <person name="Stursova M."/>
            <person name="Spatafora J.W."/>
            <person name="Tedersoo L."/>
            <person name="Vaario L.M."/>
            <person name="Yamada A."/>
            <person name="Yan M."/>
            <person name="Wang P."/>
            <person name="Xu J."/>
            <person name="Bruns T."/>
            <person name="Baldrian P."/>
            <person name="Vilgalys R."/>
            <person name="Dunand C."/>
            <person name="Henrissat B."/>
            <person name="Grigoriev I.V."/>
            <person name="Hibbett D."/>
            <person name="Nagy L.G."/>
            <person name="Martin F.M."/>
        </authorList>
    </citation>
    <scope>NUCLEOTIDE SEQUENCE</scope>
    <source>
        <strain evidence="4">UH-Tt-Lm1</strain>
    </source>
</reference>
<dbReference type="Pfam" id="PF15055">
    <property type="entry name" value="DMAC1_Dmo2"/>
    <property type="match status" value="1"/>
</dbReference>
<keyword evidence="5" id="KW-1185">Reference proteome</keyword>
<dbReference type="InterPro" id="IPR025363">
    <property type="entry name" value="DUF4267"/>
</dbReference>
<dbReference type="EMBL" id="WIUZ02000014">
    <property type="protein sequence ID" value="KAF9781325.1"/>
    <property type="molecule type" value="Genomic_DNA"/>
</dbReference>